<accession>A0A163KBU6</accession>
<feature type="compositionally biased region" description="Low complexity" evidence="1">
    <location>
        <begin position="119"/>
        <end position="130"/>
    </location>
</feature>
<organism evidence="2">
    <name type="scientific">Absidia glauca</name>
    <name type="common">Pin mould</name>
    <dbReference type="NCBI Taxonomy" id="4829"/>
    <lineage>
        <taxon>Eukaryota</taxon>
        <taxon>Fungi</taxon>
        <taxon>Fungi incertae sedis</taxon>
        <taxon>Mucoromycota</taxon>
        <taxon>Mucoromycotina</taxon>
        <taxon>Mucoromycetes</taxon>
        <taxon>Mucorales</taxon>
        <taxon>Cunninghamellaceae</taxon>
        <taxon>Absidia</taxon>
    </lineage>
</organism>
<evidence type="ECO:0000313" key="2">
    <source>
        <dbReference type="EMBL" id="SAM05963.1"/>
    </source>
</evidence>
<feature type="compositionally biased region" description="Pro residues" evidence="1">
    <location>
        <begin position="108"/>
        <end position="118"/>
    </location>
</feature>
<evidence type="ECO:0000256" key="1">
    <source>
        <dbReference type="SAM" id="MobiDB-lite"/>
    </source>
</evidence>
<dbReference type="AlphaFoldDB" id="A0A163KBU6"/>
<dbReference type="OrthoDB" id="2302122at2759"/>
<sequence>MPFGKSGDTVDDLLCHWHIKRAWDTHIKKDIKRTDKYQTKSLRDAVRCEIDALVVAASPDHVVVSPSGYIVSCSCPVVTGLCKQMFLVSRIQVSPYYPHHFTLHFSSAPPPVSPPPPTSASSAPPSTSTTLNNINTMDFDNKIAILERNFVKSVRDARKWVYGDDLLMGEVCDKMKTALNVVGGIGNRTIYSARQL</sequence>
<dbReference type="Proteomes" id="UP000078561">
    <property type="component" value="Unassembled WGS sequence"/>
</dbReference>
<protein>
    <submittedName>
        <fullName evidence="2">Uncharacterized protein</fullName>
    </submittedName>
</protein>
<feature type="region of interest" description="Disordered" evidence="1">
    <location>
        <begin position="108"/>
        <end position="131"/>
    </location>
</feature>
<proteinExistence type="predicted"/>
<dbReference type="InParanoid" id="A0A163KBU6"/>
<keyword evidence="3" id="KW-1185">Reference proteome</keyword>
<name>A0A163KBU6_ABSGL</name>
<evidence type="ECO:0000313" key="3">
    <source>
        <dbReference type="Proteomes" id="UP000078561"/>
    </source>
</evidence>
<gene>
    <name evidence="2" type="primary">ABSGL_11838.1 scaffold 12340</name>
</gene>
<reference evidence="2" key="1">
    <citation type="submission" date="2016-04" db="EMBL/GenBank/DDBJ databases">
        <authorList>
            <person name="Evans L.H."/>
            <person name="Alamgir A."/>
            <person name="Owens N."/>
            <person name="Weber N.D."/>
            <person name="Virtaneva K."/>
            <person name="Barbian K."/>
            <person name="Babar A."/>
            <person name="Rosenke K."/>
        </authorList>
    </citation>
    <scope>NUCLEOTIDE SEQUENCE [LARGE SCALE GENOMIC DNA]</scope>
    <source>
        <strain evidence="2">CBS 101.48</strain>
    </source>
</reference>
<dbReference type="EMBL" id="LT554481">
    <property type="protein sequence ID" value="SAM05963.1"/>
    <property type="molecule type" value="Genomic_DNA"/>
</dbReference>